<dbReference type="STRING" id="1423807.FD16_GL000878"/>
<dbReference type="InterPro" id="IPR006680">
    <property type="entry name" value="Amidohydro-rel"/>
</dbReference>
<dbReference type="GO" id="GO:0005829">
    <property type="term" value="C:cytosol"/>
    <property type="evidence" value="ECO:0007669"/>
    <property type="project" value="TreeGrafter"/>
</dbReference>
<dbReference type="SUPFAM" id="SSF51556">
    <property type="entry name" value="Metallo-dependent hydrolases"/>
    <property type="match status" value="1"/>
</dbReference>
<protein>
    <submittedName>
        <fullName evidence="3">O-pyrocatechuate decarboxylase</fullName>
    </submittedName>
</protein>
<feature type="domain" description="Amidohydrolase-related" evidence="2">
    <location>
        <begin position="60"/>
        <end position="342"/>
    </location>
</feature>
<dbReference type="GO" id="GO:0016787">
    <property type="term" value="F:hydrolase activity"/>
    <property type="evidence" value="ECO:0007669"/>
    <property type="project" value="InterPro"/>
</dbReference>
<dbReference type="InterPro" id="IPR032466">
    <property type="entry name" value="Metal_Hydrolase"/>
</dbReference>
<dbReference type="AlphaFoldDB" id="A0A0R1WCQ8"/>
<dbReference type="Proteomes" id="UP000051820">
    <property type="component" value="Unassembled WGS sequence"/>
</dbReference>
<evidence type="ECO:0000259" key="2">
    <source>
        <dbReference type="Pfam" id="PF04909"/>
    </source>
</evidence>
<dbReference type="RefSeq" id="WP_010621595.1">
    <property type="nucleotide sequence ID" value="NZ_AZGF01000002.1"/>
</dbReference>
<dbReference type="Gene3D" id="3.20.20.140">
    <property type="entry name" value="Metal-dependent hydrolases"/>
    <property type="match status" value="1"/>
</dbReference>
<dbReference type="eggNOG" id="COG2159">
    <property type="taxonomic scope" value="Bacteria"/>
</dbReference>
<dbReference type="Pfam" id="PF04909">
    <property type="entry name" value="Amidohydro_2"/>
    <property type="match status" value="1"/>
</dbReference>
<name>A0A0R1WCQ8_9LACO</name>
<gene>
    <name evidence="3" type="ORF">FD16_GL000878</name>
</gene>
<sequence>MKLITLEEHAGFDYANKAVNDFLKSTTPSDPKKLQKMAKSFSEGLTAYAPTPEQLQDLDQKRLDYMDKNGIDMQVLSYLDPNANLDMLPEATSVPLFSKVNDSIAAAVKRHPDRFAGFATLPTFNPTAAAEELHRAVTELGMKGAMILGTTDNGHFLDEERFFPIFEMAAKLDVPLYIHPSIPNETVRDQYYSGMNPIGFNAIMATPGWGWHMEAGLHINRLILSGLFDKLPNLKLISGHWGEFVPFFLERIDEATAPIPGNNLQHPFSYYYKKNIYITPSGMFTWPQMQLAMQEVSVDHIVWAQDYPFVKGDAATFLAKAPITEDEKEMISHTNTEKLLHL</sequence>
<comment type="caution">
    <text evidence="3">The sequence shown here is derived from an EMBL/GenBank/DDBJ whole genome shotgun (WGS) entry which is preliminary data.</text>
</comment>
<proteinExistence type="predicted"/>
<organism evidence="3 4">
    <name type="scientific">Paucilactobacillus suebicus DSM 5007 = KCTC 3549</name>
    <dbReference type="NCBI Taxonomy" id="1423807"/>
    <lineage>
        <taxon>Bacteria</taxon>
        <taxon>Bacillati</taxon>
        <taxon>Bacillota</taxon>
        <taxon>Bacilli</taxon>
        <taxon>Lactobacillales</taxon>
        <taxon>Lactobacillaceae</taxon>
        <taxon>Paucilactobacillus</taxon>
    </lineage>
</organism>
<dbReference type="PANTHER" id="PTHR21240:SF30">
    <property type="entry name" value="AMIDOHYDROLASE-RELATED DOMAIN-CONTAINING PROTEIN-RELATED"/>
    <property type="match status" value="1"/>
</dbReference>
<keyword evidence="4" id="KW-1185">Reference proteome</keyword>
<evidence type="ECO:0000256" key="1">
    <source>
        <dbReference type="ARBA" id="ARBA00023239"/>
    </source>
</evidence>
<dbReference type="PATRIC" id="fig|1423807.3.peg.891"/>
<accession>A0A0R1WCQ8</accession>
<reference evidence="3 4" key="1">
    <citation type="journal article" date="2015" name="Genome Announc.">
        <title>Expanding the biotechnology potential of lactobacilli through comparative genomics of 213 strains and associated genera.</title>
        <authorList>
            <person name="Sun Z."/>
            <person name="Harris H.M."/>
            <person name="McCann A."/>
            <person name="Guo C."/>
            <person name="Argimon S."/>
            <person name="Zhang W."/>
            <person name="Yang X."/>
            <person name="Jeffery I.B."/>
            <person name="Cooney J.C."/>
            <person name="Kagawa T.F."/>
            <person name="Liu W."/>
            <person name="Song Y."/>
            <person name="Salvetti E."/>
            <person name="Wrobel A."/>
            <person name="Rasinkangas P."/>
            <person name="Parkhill J."/>
            <person name="Rea M.C."/>
            <person name="O'Sullivan O."/>
            <person name="Ritari J."/>
            <person name="Douillard F.P."/>
            <person name="Paul Ross R."/>
            <person name="Yang R."/>
            <person name="Briner A.E."/>
            <person name="Felis G.E."/>
            <person name="de Vos W.M."/>
            <person name="Barrangou R."/>
            <person name="Klaenhammer T.R."/>
            <person name="Caufield P.W."/>
            <person name="Cui Y."/>
            <person name="Zhang H."/>
            <person name="O'Toole P.W."/>
        </authorList>
    </citation>
    <scope>NUCLEOTIDE SEQUENCE [LARGE SCALE GENOMIC DNA]</scope>
    <source>
        <strain evidence="3 4">DSM 5007</strain>
    </source>
</reference>
<dbReference type="PANTHER" id="PTHR21240">
    <property type="entry name" value="2-AMINO-3-CARBOXYLMUCONATE-6-SEMIALDEHYDE DECARBOXYLASE"/>
    <property type="match status" value="1"/>
</dbReference>
<dbReference type="InterPro" id="IPR032465">
    <property type="entry name" value="ACMSD"/>
</dbReference>
<keyword evidence="1" id="KW-0456">Lyase</keyword>
<dbReference type="GO" id="GO:0016831">
    <property type="term" value="F:carboxy-lyase activity"/>
    <property type="evidence" value="ECO:0007669"/>
    <property type="project" value="InterPro"/>
</dbReference>
<dbReference type="GO" id="GO:0019748">
    <property type="term" value="P:secondary metabolic process"/>
    <property type="evidence" value="ECO:0007669"/>
    <property type="project" value="TreeGrafter"/>
</dbReference>
<evidence type="ECO:0000313" key="3">
    <source>
        <dbReference type="EMBL" id="KRM13403.1"/>
    </source>
</evidence>
<evidence type="ECO:0000313" key="4">
    <source>
        <dbReference type="Proteomes" id="UP000051820"/>
    </source>
</evidence>
<dbReference type="EMBL" id="AZGF01000002">
    <property type="protein sequence ID" value="KRM13403.1"/>
    <property type="molecule type" value="Genomic_DNA"/>
</dbReference>
<dbReference type="OrthoDB" id="9777673at2"/>